<keyword evidence="4" id="KW-0862">Zinc</keyword>
<dbReference type="SUPFAM" id="SSF52540">
    <property type="entry name" value="P-loop containing nucleoside triphosphate hydrolases"/>
    <property type="match status" value="1"/>
</dbReference>
<dbReference type="SMART" id="SM00249">
    <property type="entry name" value="PHD"/>
    <property type="match status" value="1"/>
</dbReference>
<dbReference type="InterPro" id="IPR011011">
    <property type="entry name" value="Znf_FYVE_PHD"/>
</dbReference>
<dbReference type="Gene3D" id="3.30.40.10">
    <property type="entry name" value="Zinc/RING finger domain, C3HC4 (zinc finger)"/>
    <property type="match status" value="2"/>
</dbReference>
<dbReference type="Proteomes" id="UP001314263">
    <property type="component" value="Unassembled WGS sequence"/>
</dbReference>
<dbReference type="SUPFAM" id="SSF57903">
    <property type="entry name" value="FYVE/PHD zinc finger"/>
    <property type="match status" value="1"/>
</dbReference>
<feature type="coiled-coil region" evidence="6">
    <location>
        <begin position="709"/>
        <end position="771"/>
    </location>
</feature>
<dbReference type="EMBL" id="CAUYUE010000001">
    <property type="protein sequence ID" value="CAK0735069.1"/>
    <property type="molecule type" value="Genomic_DNA"/>
</dbReference>
<protein>
    <recommendedName>
        <fullName evidence="8">RING-type domain-containing protein</fullName>
    </recommendedName>
</protein>
<sequence>MAIRLPDGFHGLALAMQDASPELAVDDENEADAMEIYAAVKPSGDEPELTGELPELSARLHSYQRRSAAWMVSPGLHPLWREVRSLDSKTFYFSPFSGLLSLEPFAAPPPVKGGILADEMGLGKTVELLACIVANRFKGPRLPAELTEEAPAGELEEVVRCSCGASSAQQSASDFSGLWLQCDRCKCWQHGPCVGHPDKAPKGEYICYECAKRRAQTQIEFDCGATLIVSPVAILEQWKTEIAKHTHQGKLKVQVYEVESISSSSASYNALSPHDLASADIVLTTYDTLQKDFHRIRDDNFRSYSFRNKKKYEVLPTPLTRLRWWRLCLDEAQMVESTIAKAAGIAVQIRAQHRWCITGTPLNRGLDDLYGLFYFLHANPYSERHFWKHVLQEPYMAGCPAGKARLLRVLRPAEGGLLWRTAKADVGQEIGLPPQTHRVTYLTLNAIERHFYMEQHKRCAAEVSRAVPKSLQEALSAGEDTREGRRRLTKVEEKKILAPLLRLRQACCHPQVGVGAIKSLAAQRAPMSMSSILEVLVEKARVEAEEAQRILLAALNGLAGLMILDSDRPQAVALYRKVLSTAESNKELIRIDPLQRLHTLTNLSELLAAGVQGIARTLRDDQLQSQAEDIRQEYLAQWVAKVSSAEKDYRGAVDQMERSAAPGAARSSGGPRGGPAEGAAGSGEELDTWFLDGLDLLLQHSPDQGERAAEAVQDQLTQIDAMRRKVEKNATSLARRFRNLAGLKLLLLDEMRALELAKRKAMSVLDELSEACSHRPQTLVEQASIPQTCSAATCGRCRAELGEAGRVCRHCRMDDVWIGWETRLFRLEARAMGAGGYVSHEDAVRQAQAASLRRITQGGLDEASILYAEGLAGSSGEAGRRDREVVSTVDIVRHPSEAEQVLRMLPGHLRGLKKLPPEAARVRDSVLAASKAALERMEACRKVFLRGRALALAQRMALYARDELNMSTLRIRTRIAGEFVRPHEIHFKLHEAEVPFKNKELTTDRIVAEADLAKQLGTLRYLLGLRSARQRAEATLQQAVKQEEKGQGPEGLHDEADAKDTLHQEGEVCPVCQEPLGQELAMMPCGHQLCVRCHMALVDRVAPGPKAHRHVPCPTCRQKAQVGDIAYVDAGRPAAKEAGSASAAQREEEEKIFVRGSYSTKGQDHLKTYMSDTGPLFGTFLQRDP</sequence>
<name>A0AAV1HS22_9CHLO</name>
<evidence type="ECO:0000256" key="6">
    <source>
        <dbReference type="SAM" id="Coils"/>
    </source>
</evidence>
<evidence type="ECO:0000256" key="1">
    <source>
        <dbReference type="ARBA" id="ARBA00008438"/>
    </source>
</evidence>
<evidence type="ECO:0000313" key="9">
    <source>
        <dbReference type="EMBL" id="CAK0735069.1"/>
    </source>
</evidence>
<keyword evidence="3 5" id="KW-0863">Zinc-finger</keyword>
<proteinExistence type="inferred from homology"/>
<accession>A0AAV1HS22</accession>
<keyword evidence="2" id="KW-0479">Metal-binding</keyword>
<dbReference type="PROSITE" id="PS01359">
    <property type="entry name" value="ZF_PHD_1"/>
    <property type="match status" value="1"/>
</dbReference>
<evidence type="ECO:0000256" key="3">
    <source>
        <dbReference type="ARBA" id="ARBA00022771"/>
    </source>
</evidence>
<feature type="region of interest" description="Disordered" evidence="7">
    <location>
        <begin position="657"/>
        <end position="682"/>
    </location>
</feature>
<keyword evidence="10" id="KW-1185">Reference proteome</keyword>
<dbReference type="InterPro" id="IPR048686">
    <property type="entry name" value="SHPRH_helical_1st"/>
</dbReference>
<dbReference type="InterPro" id="IPR000330">
    <property type="entry name" value="SNF2_N"/>
</dbReference>
<dbReference type="GO" id="GO:0008270">
    <property type="term" value="F:zinc ion binding"/>
    <property type="evidence" value="ECO:0007669"/>
    <property type="project" value="UniProtKB-KW"/>
</dbReference>
<comment type="similarity">
    <text evidence="1">Belongs to the SNF2/RAD54 helicase family. RAD16 subfamily.</text>
</comment>
<dbReference type="InterPro" id="IPR038718">
    <property type="entry name" value="SNF2-like_sf"/>
</dbReference>
<organism evidence="9 10">
    <name type="scientific">Coccomyxa viridis</name>
    <dbReference type="NCBI Taxonomy" id="1274662"/>
    <lineage>
        <taxon>Eukaryota</taxon>
        <taxon>Viridiplantae</taxon>
        <taxon>Chlorophyta</taxon>
        <taxon>core chlorophytes</taxon>
        <taxon>Trebouxiophyceae</taxon>
        <taxon>Trebouxiophyceae incertae sedis</taxon>
        <taxon>Coccomyxaceae</taxon>
        <taxon>Coccomyxa</taxon>
    </lineage>
</organism>
<dbReference type="PANTHER" id="PTHR45865">
    <property type="entry name" value="E3 UBIQUITIN-PROTEIN LIGASE SHPRH FAMILY MEMBER"/>
    <property type="match status" value="1"/>
</dbReference>
<comment type="caution">
    <text evidence="9">The sequence shown here is derived from an EMBL/GenBank/DDBJ whole genome shotgun (WGS) entry which is preliminary data.</text>
</comment>
<keyword evidence="6" id="KW-0175">Coiled coil</keyword>
<gene>
    <name evidence="9" type="ORF">CVIRNUC_000523</name>
</gene>
<dbReference type="Gene3D" id="3.40.50.10810">
    <property type="entry name" value="Tandem AAA-ATPase domain"/>
    <property type="match status" value="2"/>
</dbReference>
<feature type="compositionally biased region" description="Low complexity" evidence="7">
    <location>
        <begin position="658"/>
        <end position="669"/>
    </location>
</feature>
<evidence type="ECO:0000256" key="4">
    <source>
        <dbReference type="ARBA" id="ARBA00022833"/>
    </source>
</evidence>
<dbReference type="SMART" id="SM00487">
    <property type="entry name" value="DEXDc"/>
    <property type="match status" value="1"/>
</dbReference>
<dbReference type="InterPro" id="IPR001965">
    <property type="entry name" value="Znf_PHD"/>
</dbReference>
<dbReference type="InterPro" id="IPR014001">
    <property type="entry name" value="Helicase_ATP-bd"/>
</dbReference>
<feature type="domain" description="RING-type" evidence="8">
    <location>
        <begin position="1069"/>
        <end position="1117"/>
    </location>
</feature>
<dbReference type="InterPro" id="IPR001841">
    <property type="entry name" value="Znf_RING"/>
</dbReference>
<dbReference type="Pfam" id="PF00176">
    <property type="entry name" value="SNF2-rel_dom"/>
    <property type="match status" value="1"/>
</dbReference>
<dbReference type="InterPro" id="IPR018957">
    <property type="entry name" value="Znf_C3HC4_RING-type"/>
</dbReference>
<evidence type="ECO:0000259" key="8">
    <source>
        <dbReference type="PROSITE" id="PS50089"/>
    </source>
</evidence>
<dbReference type="PROSITE" id="PS50089">
    <property type="entry name" value="ZF_RING_2"/>
    <property type="match status" value="1"/>
</dbReference>
<dbReference type="PANTHER" id="PTHR45865:SF1">
    <property type="entry name" value="E3 UBIQUITIN-PROTEIN LIGASE SHPRH"/>
    <property type="match status" value="1"/>
</dbReference>
<dbReference type="Pfam" id="PF21325">
    <property type="entry name" value="SHPRH_helical-1st"/>
    <property type="match status" value="1"/>
</dbReference>
<evidence type="ECO:0000256" key="5">
    <source>
        <dbReference type="PROSITE-ProRule" id="PRU00175"/>
    </source>
</evidence>
<evidence type="ECO:0000256" key="2">
    <source>
        <dbReference type="ARBA" id="ARBA00022723"/>
    </source>
</evidence>
<reference evidence="9 10" key="1">
    <citation type="submission" date="2023-10" db="EMBL/GenBank/DDBJ databases">
        <authorList>
            <person name="Maclean D."/>
            <person name="Macfadyen A."/>
        </authorList>
    </citation>
    <scope>NUCLEOTIDE SEQUENCE [LARGE SCALE GENOMIC DNA]</scope>
</reference>
<dbReference type="InterPro" id="IPR052583">
    <property type="entry name" value="ATP-helicase/E3_Ub-Ligase"/>
</dbReference>
<dbReference type="InterPro" id="IPR027417">
    <property type="entry name" value="P-loop_NTPase"/>
</dbReference>
<dbReference type="GO" id="GO:0005524">
    <property type="term" value="F:ATP binding"/>
    <property type="evidence" value="ECO:0007669"/>
    <property type="project" value="InterPro"/>
</dbReference>
<dbReference type="SUPFAM" id="SSF57850">
    <property type="entry name" value="RING/U-box"/>
    <property type="match status" value="1"/>
</dbReference>
<dbReference type="SMART" id="SM00184">
    <property type="entry name" value="RING"/>
    <property type="match status" value="1"/>
</dbReference>
<evidence type="ECO:0000256" key="7">
    <source>
        <dbReference type="SAM" id="MobiDB-lite"/>
    </source>
</evidence>
<dbReference type="AlphaFoldDB" id="A0AAV1HS22"/>
<dbReference type="InterPro" id="IPR013083">
    <property type="entry name" value="Znf_RING/FYVE/PHD"/>
</dbReference>
<dbReference type="CDD" id="cd18070">
    <property type="entry name" value="DEXQc_SHPRH"/>
    <property type="match status" value="1"/>
</dbReference>
<dbReference type="Pfam" id="PF00097">
    <property type="entry name" value="zf-C3HC4"/>
    <property type="match status" value="1"/>
</dbReference>
<dbReference type="InterPro" id="IPR019786">
    <property type="entry name" value="Zinc_finger_PHD-type_CS"/>
</dbReference>
<evidence type="ECO:0000313" key="10">
    <source>
        <dbReference type="Proteomes" id="UP001314263"/>
    </source>
</evidence>